<reference evidence="2 3" key="1">
    <citation type="journal article" date="2017" name="Nat. Ecol. Evol.">
        <title>Scallop genome provides insights into evolution of bilaterian karyotype and development.</title>
        <authorList>
            <person name="Wang S."/>
            <person name="Zhang J."/>
            <person name="Jiao W."/>
            <person name="Li J."/>
            <person name="Xun X."/>
            <person name="Sun Y."/>
            <person name="Guo X."/>
            <person name="Huan P."/>
            <person name="Dong B."/>
            <person name="Zhang L."/>
            <person name="Hu X."/>
            <person name="Sun X."/>
            <person name="Wang J."/>
            <person name="Zhao C."/>
            <person name="Wang Y."/>
            <person name="Wang D."/>
            <person name="Huang X."/>
            <person name="Wang R."/>
            <person name="Lv J."/>
            <person name="Li Y."/>
            <person name="Zhang Z."/>
            <person name="Liu B."/>
            <person name="Lu W."/>
            <person name="Hui Y."/>
            <person name="Liang J."/>
            <person name="Zhou Z."/>
            <person name="Hou R."/>
            <person name="Li X."/>
            <person name="Liu Y."/>
            <person name="Li H."/>
            <person name="Ning X."/>
            <person name="Lin Y."/>
            <person name="Zhao L."/>
            <person name="Xing Q."/>
            <person name="Dou J."/>
            <person name="Li Y."/>
            <person name="Mao J."/>
            <person name="Guo H."/>
            <person name="Dou H."/>
            <person name="Li T."/>
            <person name="Mu C."/>
            <person name="Jiang W."/>
            <person name="Fu Q."/>
            <person name="Fu X."/>
            <person name="Miao Y."/>
            <person name="Liu J."/>
            <person name="Yu Q."/>
            <person name="Li R."/>
            <person name="Liao H."/>
            <person name="Li X."/>
            <person name="Kong Y."/>
            <person name="Jiang Z."/>
            <person name="Chourrout D."/>
            <person name="Li R."/>
            <person name="Bao Z."/>
        </authorList>
    </citation>
    <scope>NUCLEOTIDE SEQUENCE [LARGE SCALE GENOMIC DNA]</scope>
    <source>
        <strain evidence="2 3">PY_sf001</strain>
    </source>
</reference>
<evidence type="ECO:0000313" key="2">
    <source>
        <dbReference type="EMBL" id="OWF43412.1"/>
    </source>
</evidence>
<dbReference type="Proteomes" id="UP000242188">
    <property type="component" value="Unassembled WGS sequence"/>
</dbReference>
<name>A0A210Q3X9_MIZYE</name>
<dbReference type="OrthoDB" id="10025474at2759"/>
<organism evidence="2 3">
    <name type="scientific">Mizuhopecten yessoensis</name>
    <name type="common">Japanese scallop</name>
    <name type="synonym">Patinopecten yessoensis</name>
    <dbReference type="NCBI Taxonomy" id="6573"/>
    <lineage>
        <taxon>Eukaryota</taxon>
        <taxon>Metazoa</taxon>
        <taxon>Spiralia</taxon>
        <taxon>Lophotrochozoa</taxon>
        <taxon>Mollusca</taxon>
        <taxon>Bivalvia</taxon>
        <taxon>Autobranchia</taxon>
        <taxon>Pteriomorphia</taxon>
        <taxon>Pectinida</taxon>
        <taxon>Pectinoidea</taxon>
        <taxon>Pectinidae</taxon>
        <taxon>Mizuhopecten</taxon>
    </lineage>
</organism>
<feature type="chain" id="PRO_5012487860" evidence="1">
    <location>
        <begin position="21"/>
        <end position="632"/>
    </location>
</feature>
<sequence>MSALLVVCISLCVAVPAVHGSINSVMSRLSDRIFLDQNTRDSPGHPPFSWSHNKGLYGTEVKLNFHGEPEMAVLREAFSIYDNNMFATAWITACSLETTLYGTGPMTIPLMIDSAVEAIGNFHNRNYNFTNSIMTFWPQVYNATTRTFQSTPSNLLQLLQLADTFPVKLIEDLMKIFGLKDMEQVVEHLIQEKDMFSRAFHIPPDFDDTFVNLGLGALLRNAQESYPQSWKQWQIQNSNVTSALHALRKYAYRPSSTNPDVNTIDPRTYFYMRSFLSEHHDENLALVPTWIQNTREAMQGDKKGVSMPFSVNNVDVTVAANAIYGLTSGLLSNIIDDVEFDADLQRIYLNTSSLIAHELSYNFSSRPDLALTYYPSKHECYWFVARTLSLMQRYLLNNNETDTLPFPVMNTVKLAFENTLKREVTPEILKASKDDFEGRIYWDNFLGDGDINSDNSSVVRAEDRIFTTAMVVNTLIDVWTVYNQSAFRLEWLPGVSPQLNDTIKRAVAWLTDFSLGPTYKPWNTFFSGSGKGLKSLPFWYPANRIEYMNGTAVNSSVIPHGVNFLIGISGYVPDEKYNAMLKVPHFGVMTPTDFPGFNDPTEPHGFFPFWSSDSYTYSATLMALSKYTNIKQ</sequence>
<dbReference type="EMBL" id="NEDP02005113">
    <property type="protein sequence ID" value="OWF43412.1"/>
    <property type="molecule type" value="Genomic_DNA"/>
</dbReference>
<keyword evidence="3" id="KW-1185">Reference proteome</keyword>
<feature type="signal peptide" evidence="1">
    <location>
        <begin position="1"/>
        <end position="20"/>
    </location>
</feature>
<gene>
    <name evidence="2" type="ORF">KP79_PYT21805</name>
</gene>
<proteinExistence type="predicted"/>
<protein>
    <submittedName>
        <fullName evidence="2">Uncharacterized protein</fullName>
    </submittedName>
</protein>
<accession>A0A210Q3X9</accession>
<keyword evidence="1" id="KW-0732">Signal</keyword>
<evidence type="ECO:0000313" key="3">
    <source>
        <dbReference type="Proteomes" id="UP000242188"/>
    </source>
</evidence>
<evidence type="ECO:0000256" key="1">
    <source>
        <dbReference type="SAM" id="SignalP"/>
    </source>
</evidence>
<dbReference type="AlphaFoldDB" id="A0A210Q3X9"/>
<comment type="caution">
    <text evidence="2">The sequence shown here is derived from an EMBL/GenBank/DDBJ whole genome shotgun (WGS) entry which is preliminary data.</text>
</comment>